<accession>A0A553WGY0</accession>
<name>A0A553WGY0_9SPHN</name>
<protein>
    <submittedName>
        <fullName evidence="4">Response regulator</fullName>
    </submittedName>
</protein>
<comment type="caution">
    <text evidence="4">The sequence shown here is derived from an EMBL/GenBank/DDBJ whole genome shotgun (WGS) entry which is preliminary data.</text>
</comment>
<gene>
    <name evidence="4" type="ORF">FOM92_00385</name>
</gene>
<dbReference type="SMART" id="SM00448">
    <property type="entry name" value="REC"/>
    <property type="match status" value="1"/>
</dbReference>
<dbReference type="InterPro" id="IPR011006">
    <property type="entry name" value="CheY-like_superfamily"/>
</dbReference>
<dbReference type="OrthoDB" id="582170at2"/>
<dbReference type="EMBL" id="VKKU01000001">
    <property type="protein sequence ID" value="TSB03942.1"/>
    <property type="molecule type" value="Genomic_DNA"/>
</dbReference>
<evidence type="ECO:0000313" key="5">
    <source>
        <dbReference type="Proteomes" id="UP000320160"/>
    </source>
</evidence>
<keyword evidence="1" id="KW-0597">Phosphoprotein</keyword>
<organism evidence="4 5">
    <name type="scientific">Sphingorhabdus contaminans</name>
    <dbReference type="NCBI Taxonomy" id="1343899"/>
    <lineage>
        <taxon>Bacteria</taxon>
        <taxon>Pseudomonadati</taxon>
        <taxon>Pseudomonadota</taxon>
        <taxon>Alphaproteobacteria</taxon>
        <taxon>Sphingomonadales</taxon>
        <taxon>Sphingomonadaceae</taxon>
        <taxon>Sphingorhabdus</taxon>
    </lineage>
</organism>
<evidence type="ECO:0000256" key="1">
    <source>
        <dbReference type="PROSITE-ProRule" id="PRU00169"/>
    </source>
</evidence>
<reference evidence="4 5" key="1">
    <citation type="submission" date="2019-07" db="EMBL/GenBank/DDBJ databases">
        <authorList>
            <person name="Park M."/>
        </authorList>
    </citation>
    <scope>NUCLEOTIDE SEQUENCE [LARGE SCALE GENOMIC DNA]</scope>
    <source>
        <strain evidence="4 5">KCTC32445</strain>
    </source>
</reference>
<feature type="modified residue" description="4-aspartylphosphate" evidence="1">
    <location>
        <position position="86"/>
    </location>
</feature>
<feature type="compositionally biased region" description="Polar residues" evidence="2">
    <location>
        <begin position="1"/>
        <end position="11"/>
    </location>
</feature>
<dbReference type="SUPFAM" id="SSF52172">
    <property type="entry name" value="CheY-like"/>
    <property type="match status" value="1"/>
</dbReference>
<dbReference type="PROSITE" id="PS50110">
    <property type="entry name" value="RESPONSE_REGULATORY"/>
    <property type="match status" value="1"/>
</dbReference>
<evidence type="ECO:0000256" key="2">
    <source>
        <dbReference type="SAM" id="MobiDB-lite"/>
    </source>
</evidence>
<sequence>MMQFSSGQDQCSGAPHGQIFDHDDDGEKGRLGNLRILLAEDEIFVSMALEAELMAEGAEILGPVMTLAQGIELIDSGVEMDGAILDVNLGDALVFPMAEILRDRGVPIIFHTALGERDEFARDFPDAGVCVKPTLPQDLIGQAAARFS</sequence>
<dbReference type="RefSeq" id="WP_143774810.1">
    <property type="nucleotide sequence ID" value="NZ_VKKU01000001.1"/>
</dbReference>
<dbReference type="Gene3D" id="3.40.50.2300">
    <property type="match status" value="1"/>
</dbReference>
<feature type="region of interest" description="Disordered" evidence="2">
    <location>
        <begin position="1"/>
        <end position="25"/>
    </location>
</feature>
<evidence type="ECO:0000259" key="3">
    <source>
        <dbReference type="PROSITE" id="PS50110"/>
    </source>
</evidence>
<dbReference type="Proteomes" id="UP000320160">
    <property type="component" value="Unassembled WGS sequence"/>
</dbReference>
<dbReference type="InterPro" id="IPR001789">
    <property type="entry name" value="Sig_transdc_resp-reg_receiver"/>
</dbReference>
<keyword evidence="5" id="KW-1185">Reference proteome</keyword>
<dbReference type="GO" id="GO:0000160">
    <property type="term" value="P:phosphorelay signal transduction system"/>
    <property type="evidence" value="ECO:0007669"/>
    <property type="project" value="InterPro"/>
</dbReference>
<evidence type="ECO:0000313" key="4">
    <source>
        <dbReference type="EMBL" id="TSB03942.1"/>
    </source>
</evidence>
<feature type="domain" description="Response regulatory" evidence="3">
    <location>
        <begin position="35"/>
        <end position="147"/>
    </location>
</feature>
<proteinExistence type="predicted"/>
<dbReference type="AlphaFoldDB" id="A0A553WGY0"/>